<dbReference type="PANTHER" id="PTHR35465">
    <property type="entry name" value="CAVEOLIN-1 PROTEIN"/>
    <property type="match status" value="1"/>
</dbReference>
<evidence type="ECO:0000313" key="3">
    <source>
        <dbReference type="EMBL" id="OAE32634.1"/>
    </source>
</evidence>
<feature type="region of interest" description="Disordered" evidence="1">
    <location>
        <begin position="199"/>
        <end position="237"/>
    </location>
</feature>
<keyword evidence="2" id="KW-0812">Transmembrane</keyword>
<dbReference type="Proteomes" id="UP000077202">
    <property type="component" value="Unassembled WGS sequence"/>
</dbReference>
<evidence type="ECO:0000256" key="2">
    <source>
        <dbReference type="SAM" id="Phobius"/>
    </source>
</evidence>
<accession>A0A176WI99</accession>
<evidence type="ECO:0000313" key="4">
    <source>
        <dbReference type="Proteomes" id="UP000077202"/>
    </source>
</evidence>
<dbReference type="EMBL" id="LVLJ01000773">
    <property type="protein sequence ID" value="OAE32634.1"/>
    <property type="molecule type" value="Genomic_DNA"/>
</dbReference>
<protein>
    <submittedName>
        <fullName evidence="3">Uncharacterized protein</fullName>
    </submittedName>
</protein>
<gene>
    <name evidence="3" type="ORF">AXG93_3569s1090</name>
</gene>
<organism evidence="3 4">
    <name type="scientific">Marchantia polymorpha subsp. ruderalis</name>
    <dbReference type="NCBI Taxonomy" id="1480154"/>
    <lineage>
        <taxon>Eukaryota</taxon>
        <taxon>Viridiplantae</taxon>
        <taxon>Streptophyta</taxon>
        <taxon>Embryophyta</taxon>
        <taxon>Marchantiophyta</taxon>
        <taxon>Marchantiopsida</taxon>
        <taxon>Marchantiidae</taxon>
        <taxon>Marchantiales</taxon>
        <taxon>Marchantiaceae</taxon>
        <taxon>Marchantia</taxon>
    </lineage>
</organism>
<comment type="caution">
    <text evidence="3">The sequence shown here is derived from an EMBL/GenBank/DDBJ whole genome shotgun (WGS) entry which is preliminary data.</text>
</comment>
<feature type="compositionally biased region" description="Polar residues" evidence="1">
    <location>
        <begin position="199"/>
        <end position="211"/>
    </location>
</feature>
<keyword evidence="2" id="KW-0472">Membrane</keyword>
<keyword evidence="2" id="KW-1133">Transmembrane helix</keyword>
<name>A0A176WI99_MARPO</name>
<feature type="transmembrane region" description="Helical" evidence="2">
    <location>
        <begin position="145"/>
        <end position="166"/>
    </location>
</feature>
<evidence type="ECO:0000256" key="1">
    <source>
        <dbReference type="SAM" id="MobiDB-lite"/>
    </source>
</evidence>
<dbReference type="AlphaFoldDB" id="A0A176WI99"/>
<dbReference type="PANTHER" id="PTHR35465:SF1">
    <property type="entry name" value="PHOSPHATIDYLINOSITOL-GLYCAN BIOSYNTHESIS CLASS X PROTEIN"/>
    <property type="match status" value="1"/>
</dbReference>
<keyword evidence="4" id="KW-1185">Reference proteome</keyword>
<reference evidence="3" key="1">
    <citation type="submission" date="2016-03" db="EMBL/GenBank/DDBJ databases">
        <title>Mechanisms controlling the formation of the plant cell surface in tip-growing cells are functionally conserved among land plants.</title>
        <authorList>
            <person name="Honkanen S."/>
            <person name="Jones V.A."/>
            <person name="Morieri G."/>
            <person name="Champion C."/>
            <person name="Hetherington A.J."/>
            <person name="Kelly S."/>
            <person name="Saint-Marcoux D."/>
            <person name="Proust H."/>
            <person name="Prescott H."/>
            <person name="Dolan L."/>
        </authorList>
    </citation>
    <scope>NUCLEOTIDE SEQUENCE [LARGE SCALE GENOMIC DNA]</scope>
    <source>
        <tissue evidence="3">Whole gametophyte</tissue>
    </source>
</reference>
<proteinExistence type="predicted"/>
<sequence>MSIVDLSTMETRVLRVGHERKQDMLPLRGGGGKCVYELVDLEESFLYEVKISYPATIPSSFSLSLAKEEIVHGSRRLLNADKIIFQVGRGNSLQISRDETKFRALVLVTVEPEGVVAMAHVQEQEFVVYNIMLERVRLGGIPEQAMWVGLLAFVALALSFLAAQLFPSLLEVEQEKHRAPKLAISSREILQRIESGIEPNSLTEGKGSSSRMDAGMDGVTDGDGRIEDSILPMGALE</sequence>